<proteinExistence type="predicted"/>
<gene>
    <name evidence="3" type="ORF">Tco_0893675</name>
</gene>
<dbReference type="Pfam" id="PF07727">
    <property type="entry name" value="RVT_2"/>
    <property type="match status" value="1"/>
</dbReference>
<evidence type="ECO:0000313" key="4">
    <source>
        <dbReference type="Proteomes" id="UP001151760"/>
    </source>
</evidence>
<protein>
    <submittedName>
        <fullName evidence="3">Zinc finger, CCHC-type containing protein</fullName>
    </submittedName>
</protein>
<reference evidence="3" key="1">
    <citation type="journal article" date="2022" name="Int. J. Mol. Sci.">
        <title>Draft Genome of Tanacetum Coccineum: Genomic Comparison of Closely Related Tanacetum-Family Plants.</title>
        <authorList>
            <person name="Yamashiro T."/>
            <person name="Shiraishi A."/>
            <person name="Nakayama K."/>
            <person name="Satake H."/>
        </authorList>
    </citation>
    <scope>NUCLEOTIDE SEQUENCE</scope>
</reference>
<dbReference type="InterPro" id="IPR043502">
    <property type="entry name" value="DNA/RNA_pol_sf"/>
</dbReference>
<evidence type="ECO:0000256" key="1">
    <source>
        <dbReference type="SAM" id="MobiDB-lite"/>
    </source>
</evidence>
<dbReference type="Pfam" id="PF00665">
    <property type="entry name" value="rve"/>
    <property type="match status" value="1"/>
</dbReference>
<organism evidence="3 4">
    <name type="scientific">Tanacetum coccineum</name>
    <dbReference type="NCBI Taxonomy" id="301880"/>
    <lineage>
        <taxon>Eukaryota</taxon>
        <taxon>Viridiplantae</taxon>
        <taxon>Streptophyta</taxon>
        <taxon>Embryophyta</taxon>
        <taxon>Tracheophyta</taxon>
        <taxon>Spermatophyta</taxon>
        <taxon>Magnoliopsida</taxon>
        <taxon>eudicotyledons</taxon>
        <taxon>Gunneridae</taxon>
        <taxon>Pentapetalae</taxon>
        <taxon>asterids</taxon>
        <taxon>campanulids</taxon>
        <taxon>Asterales</taxon>
        <taxon>Asteraceae</taxon>
        <taxon>Asteroideae</taxon>
        <taxon>Anthemideae</taxon>
        <taxon>Anthemidinae</taxon>
        <taxon>Tanacetum</taxon>
    </lineage>
</organism>
<dbReference type="InterPro" id="IPR012337">
    <property type="entry name" value="RNaseH-like_sf"/>
</dbReference>
<feature type="compositionally biased region" description="Polar residues" evidence="1">
    <location>
        <begin position="1173"/>
        <end position="1185"/>
    </location>
</feature>
<dbReference type="InterPro" id="IPR001584">
    <property type="entry name" value="Integrase_cat-core"/>
</dbReference>
<dbReference type="Gene3D" id="3.30.420.10">
    <property type="entry name" value="Ribonuclease H-like superfamily/Ribonuclease H"/>
    <property type="match status" value="1"/>
</dbReference>
<dbReference type="Proteomes" id="UP001151760">
    <property type="component" value="Unassembled WGS sequence"/>
</dbReference>
<dbReference type="CDD" id="cd09272">
    <property type="entry name" value="RNase_HI_RT_Ty1"/>
    <property type="match status" value="1"/>
</dbReference>
<sequence>MAAAAMKHMASNFAKLDKFERVCFRRWQKKMHFLLFSMSVVYVLTTHIPEDGDDATVEQLRKRANVESSKELKDSLEAKYISEDASSKKFLVSCIIDKLLPSWKYFKYTLKHLKEELTLVELGNHLRITELLRVYNDNKGKCKDHDNTRANPNKNAKPTCWKYGKTGHIKRDYKGVNVGNKANGLGTKGLLDGSSILLKGLSQGFWGEAMLTACYLLNRVPNKRNRITAYELWTKRKPNLNYLRVWDCKVVVRLLDPNLKTLGERGIECIFFGYAEHSKAFRFFVIEPNESVSINSIIKLRDDIFDENRFFSVPKPSLKIPKGTKDVGGSVVPEKVIKEDGPKTFDEAMKSHDVALLKEAINDEMDSIIGNNTWVLADLPSEAINDEMDSIIGNNTWVLADLPSGCKPLSFKWIFKRKLKVDGTIEKFKERLVIQVFRQKSEIDYFDTYALVARISTIRLLIPMAPIHNLIIHQMDVKTAFLNGELDKEVYMNQLHGFIMPGNENKVCKLIKFLYRLKQAPKQWHQNFNEVVLSNGYLLNQANKYVYSKCDESSKGVIICLYVDDMLIFGTDQVQVDLTKNFLSSRFSMKDMREANVILGIRIKHESNRITIFMSHYIEKVLKKFNYFDCTPVSTPMDTSEKLMPNNGQTVSQLEYSRVIGCPMYAMTCTRPDIAFAVGKLSRYTSNLRTQHWQAIQRVLKYLKKTMDYKLTYTGYPSVLEGYTDTSWINNTEDNSSTNGWGEEVTTSGGRGSGEGQRKRRRRRGGGRGGREGTTVGWVGEGGYSDSVMEGEIKEKKSGLAHYCPSPAQPASYMTHPQANLVSSMPIQPAQDYQTHRLLLRRDSTGDLYPVTQQPSSTTTFALISLSPTTWHKRLGYPSEDVLRRLESSRFISYNKTKLPALCQACQLGKHTRLPFYSSESNVGSVFDIIHSDLWTSPISSESGIKYYAIFLDHFSHYVWVYPLLHKSDLFDTFVTFRAYVNKQFNVDIKALQCDHGGEYDNTRFHNLFRQNGMQFRFSCPKTSQQNGKSERMLRTLNNITRTLLFQAHIPPSYWVEALNMAAHLLNILPSTAINNEIPFTKLHNKPPTYDHLRVFGCLCYPHISFDHKLQPRSTACVFLGYPALHRGYRCLDLSTNKIIISRHVIFDEDQFPFGSMTPDTPPSYDFLLPPHNTHTSQTTHPNNHQLPPPTAMPPSPTHTSPTQSPQAQPQSLAAHQQMPIPPLSSTHEPTTPSSTPNTHITSPAATAHGNAPTTNTHHMVTRAKAGISKPLARMNCHATTTSPIPRSHLHALRDPNWHKAMHKLNADGSLSRYKARLVANGRSQQQGIDCDKTFSPVIKLATICTVLSLASKFAEEILECAHMQHCNPCKTPVDTESKLSSDGDPVSDPTLYRSLAGALQYLTFTRPDISYAVQQICLYMHDPRDPHFTALKRILRYVRGTIDHGLQLYVSSTSQLTAYTDADWAGCPVTRRSTSGYCVFLGDNLLSWSAKRQVTLSRSSAEAEYRGVANVVAETAWIRNLLLELHTPLFTATLVYCDNVSAVYLSTNPVQHQRTKHIEIDIHFVREYVASGQVRVLHVPSRFQYADIFTKGLPTALFLEFRSSLNVRRSPAHTKGEYYPCINQVNVQQ</sequence>
<feature type="domain" description="Integrase catalytic" evidence="2">
    <location>
        <begin position="911"/>
        <end position="1087"/>
    </location>
</feature>
<feature type="region of interest" description="Disordered" evidence="1">
    <location>
        <begin position="731"/>
        <end position="780"/>
    </location>
</feature>
<dbReference type="PROSITE" id="PS50994">
    <property type="entry name" value="INTEGRASE"/>
    <property type="match status" value="1"/>
</dbReference>
<evidence type="ECO:0000259" key="2">
    <source>
        <dbReference type="PROSITE" id="PS50994"/>
    </source>
</evidence>
<accession>A0ABQ5CAU8</accession>
<dbReference type="PANTHER" id="PTHR11439">
    <property type="entry name" value="GAG-POL-RELATED RETROTRANSPOSON"/>
    <property type="match status" value="1"/>
</dbReference>
<keyword evidence="4" id="KW-1185">Reference proteome</keyword>
<dbReference type="EMBL" id="BQNB010014079">
    <property type="protein sequence ID" value="GJT23738.1"/>
    <property type="molecule type" value="Genomic_DNA"/>
</dbReference>
<feature type="compositionally biased region" description="Pro residues" evidence="1">
    <location>
        <begin position="1187"/>
        <end position="1197"/>
    </location>
</feature>
<dbReference type="InterPro" id="IPR036397">
    <property type="entry name" value="RNaseH_sf"/>
</dbReference>
<dbReference type="InterPro" id="IPR057670">
    <property type="entry name" value="SH3_retrovirus"/>
</dbReference>
<dbReference type="Pfam" id="PF13976">
    <property type="entry name" value="gag_pre-integrs"/>
    <property type="match status" value="1"/>
</dbReference>
<dbReference type="Pfam" id="PF25597">
    <property type="entry name" value="SH3_retrovirus"/>
    <property type="match status" value="2"/>
</dbReference>
<feature type="compositionally biased region" description="Low complexity" evidence="1">
    <location>
        <begin position="1198"/>
        <end position="1244"/>
    </location>
</feature>
<name>A0ABQ5CAU8_9ASTR</name>
<dbReference type="SUPFAM" id="SSF56672">
    <property type="entry name" value="DNA/RNA polymerases"/>
    <property type="match status" value="2"/>
</dbReference>
<feature type="region of interest" description="Disordered" evidence="1">
    <location>
        <begin position="1158"/>
        <end position="1256"/>
    </location>
</feature>
<feature type="compositionally biased region" description="Polar residues" evidence="1">
    <location>
        <begin position="731"/>
        <end position="740"/>
    </location>
</feature>
<dbReference type="PANTHER" id="PTHR11439:SF524">
    <property type="entry name" value="RNA-DIRECTED DNA POLYMERASE, PROTEIN KINASE RLK-PELLE-DLSV FAMILY"/>
    <property type="match status" value="1"/>
</dbReference>
<dbReference type="InterPro" id="IPR025724">
    <property type="entry name" value="GAG-pre-integrase_dom"/>
</dbReference>
<dbReference type="SUPFAM" id="SSF53098">
    <property type="entry name" value="Ribonuclease H-like"/>
    <property type="match status" value="1"/>
</dbReference>
<dbReference type="InterPro" id="IPR013103">
    <property type="entry name" value="RVT_2"/>
</dbReference>
<evidence type="ECO:0000313" key="3">
    <source>
        <dbReference type="EMBL" id="GJT23738.1"/>
    </source>
</evidence>
<comment type="caution">
    <text evidence="3">The sequence shown here is derived from an EMBL/GenBank/DDBJ whole genome shotgun (WGS) entry which is preliminary data.</text>
</comment>
<reference evidence="3" key="2">
    <citation type="submission" date="2022-01" db="EMBL/GenBank/DDBJ databases">
        <authorList>
            <person name="Yamashiro T."/>
            <person name="Shiraishi A."/>
            <person name="Satake H."/>
            <person name="Nakayama K."/>
        </authorList>
    </citation>
    <scope>NUCLEOTIDE SEQUENCE</scope>
</reference>